<dbReference type="SUPFAM" id="SSF56214">
    <property type="entry name" value="4'-phosphopantetheinyl transferase"/>
    <property type="match status" value="1"/>
</dbReference>
<keyword evidence="6" id="KW-0443">Lipid metabolism</keyword>
<keyword evidence="1" id="KW-0444">Lipid biosynthesis</keyword>
<accession>A0A644THI7</accession>
<dbReference type="InterPro" id="IPR002582">
    <property type="entry name" value="ACPS"/>
</dbReference>
<dbReference type="AlphaFoldDB" id="A0A644THI7"/>
<evidence type="ECO:0000256" key="4">
    <source>
        <dbReference type="ARBA" id="ARBA00022832"/>
    </source>
</evidence>
<evidence type="ECO:0000256" key="6">
    <source>
        <dbReference type="ARBA" id="ARBA00023098"/>
    </source>
</evidence>
<dbReference type="GO" id="GO:0000287">
    <property type="term" value="F:magnesium ion binding"/>
    <property type="evidence" value="ECO:0007669"/>
    <property type="project" value="InterPro"/>
</dbReference>
<dbReference type="InterPro" id="IPR008278">
    <property type="entry name" value="4-PPantetheinyl_Trfase_dom"/>
</dbReference>
<reference evidence="9" key="1">
    <citation type="submission" date="2019-08" db="EMBL/GenBank/DDBJ databases">
        <authorList>
            <person name="Kucharzyk K."/>
            <person name="Murdoch R.W."/>
            <person name="Higgins S."/>
            <person name="Loffler F."/>
        </authorList>
    </citation>
    <scope>NUCLEOTIDE SEQUENCE</scope>
</reference>
<name>A0A644THI7_9ZZZZ</name>
<protein>
    <submittedName>
        <fullName evidence="9">Holo-[acyl-carrier-protein] synthase</fullName>
        <ecNumber evidence="9">2.7.8.7</ecNumber>
    </submittedName>
</protein>
<keyword evidence="7" id="KW-0275">Fatty acid biosynthesis</keyword>
<keyword evidence="4" id="KW-0276">Fatty acid metabolism</keyword>
<dbReference type="EC" id="2.7.8.7" evidence="9"/>
<dbReference type="GO" id="GO:0006633">
    <property type="term" value="P:fatty acid biosynthetic process"/>
    <property type="evidence" value="ECO:0007669"/>
    <property type="project" value="UniProtKB-KW"/>
</dbReference>
<dbReference type="EMBL" id="VSSQ01000029">
    <property type="protein sequence ID" value="MPL65702.1"/>
    <property type="molecule type" value="Genomic_DNA"/>
</dbReference>
<gene>
    <name evidence="9" type="primary">acpS_4</name>
    <name evidence="9" type="ORF">SDC9_11366</name>
</gene>
<dbReference type="InterPro" id="IPR004568">
    <property type="entry name" value="Ppantetheine-prot_Trfase_dom"/>
</dbReference>
<dbReference type="InterPro" id="IPR037143">
    <property type="entry name" value="4-PPantetheinyl_Trfase_dom_sf"/>
</dbReference>
<dbReference type="HAMAP" id="MF_00101">
    <property type="entry name" value="AcpS"/>
    <property type="match status" value="1"/>
</dbReference>
<dbReference type="Gene3D" id="3.90.470.20">
    <property type="entry name" value="4'-phosphopantetheinyl transferase domain"/>
    <property type="match status" value="1"/>
</dbReference>
<dbReference type="Pfam" id="PF01648">
    <property type="entry name" value="ACPS"/>
    <property type="match status" value="1"/>
</dbReference>
<organism evidence="9">
    <name type="scientific">bioreactor metagenome</name>
    <dbReference type="NCBI Taxonomy" id="1076179"/>
    <lineage>
        <taxon>unclassified sequences</taxon>
        <taxon>metagenomes</taxon>
        <taxon>ecological metagenomes</taxon>
    </lineage>
</organism>
<evidence type="ECO:0000256" key="1">
    <source>
        <dbReference type="ARBA" id="ARBA00022516"/>
    </source>
</evidence>
<dbReference type="NCBIfam" id="TIGR00516">
    <property type="entry name" value="acpS"/>
    <property type="match status" value="1"/>
</dbReference>
<keyword evidence="5" id="KW-0460">Magnesium</keyword>
<evidence type="ECO:0000256" key="7">
    <source>
        <dbReference type="ARBA" id="ARBA00023160"/>
    </source>
</evidence>
<proteinExistence type="inferred from homology"/>
<evidence type="ECO:0000313" key="9">
    <source>
        <dbReference type="EMBL" id="MPL65702.1"/>
    </source>
</evidence>
<keyword evidence="2 9" id="KW-0808">Transferase</keyword>
<keyword evidence="3" id="KW-0479">Metal-binding</keyword>
<dbReference type="NCBIfam" id="TIGR00556">
    <property type="entry name" value="pantethn_trn"/>
    <property type="match status" value="1"/>
</dbReference>
<sequence>MIIGVGIDVIEISRIKQAISRPAFIKRVFTKLEQEYCDSRGVQRPASYAARFAGKEAVLKAFGTGLTGGSLQEIEILNDSRGCPKITLTGFYADLAKEMGVKTIHISLTHAREYAAAQAVLWGGVTSESSNGS</sequence>
<dbReference type="GO" id="GO:0008897">
    <property type="term" value="F:holo-[acyl-carrier-protein] synthase activity"/>
    <property type="evidence" value="ECO:0007669"/>
    <property type="project" value="UniProtKB-EC"/>
</dbReference>
<evidence type="ECO:0000259" key="8">
    <source>
        <dbReference type="Pfam" id="PF01648"/>
    </source>
</evidence>
<feature type="domain" description="4'-phosphopantetheinyl transferase" evidence="8">
    <location>
        <begin position="4"/>
        <end position="117"/>
    </location>
</feature>
<comment type="caution">
    <text evidence="9">The sequence shown here is derived from an EMBL/GenBank/DDBJ whole genome shotgun (WGS) entry which is preliminary data.</text>
</comment>
<evidence type="ECO:0000256" key="5">
    <source>
        <dbReference type="ARBA" id="ARBA00022842"/>
    </source>
</evidence>
<evidence type="ECO:0000256" key="2">
    <source>
        <dbReference type="ARBA" id="ARBA00022679"/>
    </source>
</evidence>
<evidence type="ECO:0000256" key="3">
    <source>
        <dbReference type="ARBA" id="ARBA00022723"/>
    </source>
</evidence>